<name>A0ABW4PA89_9NOCA</name>
<evidence type="ECO:0000256" key="1">
    <source>
        <dbReference type="ARBA" id="ARBA00022857"/>
    </source>
</evidence>
<dbReference type="InterPro" id="IPR036291">
    <property type="entry name" value="NAD(P)-bd_dom_sf"/>
</dbReference>
<dbReference type="EMBL" id="JBHUFB010000013">
    <property type="protein sequence ID" value="MFD1814000.1"/>
    <property type="molecule type" value="Genomic_DNA"/>
</dbReference>
<feature type="domain" description="Dihydrodipicolinate reductase N-terminal" evidence="3">
    <location>
        <begin position="9"/>
        <end position="96"/>
    </location>
</feature>
<accession>A0ABW4PA89</accession>
<dbReference type="SUPFAM" id="SSF51735">
    <property type="entry name" value="NAD(P)-binding Rossmann-fold domains"/>
    <property type="match status" value="1"/>
</dbReference>
<dbReference type="RefSeq" id="WP_378486505.1">
    <property type="nucleotide sequence ID" value="NZ_JBHUFB010000013.1"/>
</dbReference>
<dbReference type="Pfam" id="PF01113">
    <property type="entry name" value="DapB_N"/>
    <property type="match status" value="1"/>
</dbReference>
<dbReference type="Proteomes" id="UP001597286">
    <property type="component" value="Unassembled WGS sequence"/>
</dbReference>
<organism evidence="5 6">
    <name type="scientific">Rhodococcus gannanensis</name>
    <dbReference type="NCBI Taxonomy" id="1960308"/>
    <lineage>
        <taxon>Bacteria</taxon>
        <taxon>Bacillati</taxon>
        <taxon>Actinomycetota</taxon>
        <taxon>Actinomycetes</taxon>
        <taxon>Mycobacteriales</taxon>
        <taxon>Nocardiaceae</taxon>
        <taxon>Rhodococcus</taxon>
    </lineage>
</organism>
<dbReference type="InterPro" id="IPR000846">
    <property type="entry name" value="DapB_N"/>
</dbReference>
<comment type="caution">
    <text evidence="5">The sequence shown here is derived from an EMBL/GenBank/DDBJ whole genome shotgun (WGS) entry which is preliminary data.</text>
</comment>
<feature type="domain" description="2,4-diaminopentanoate dehydrogenase C-terminal" evidence="4">
    <location>
        <begin position="133"/>
        <end position="342"/>
    </location>
</feature>
<keyword evidence="6" id="KW-1185">Reference proteome</keyword>
<dbReference type="Gene3D" id="3.40.50.720">
    <property type="entry name" value="NAD(P)-binding Rossmann-like Domain"/>
    <property type="match status" value="1"/>
</dbReference>
<keyword evidence="2" id="KW-0560">Oxidoreductase</keyword>
<reference evidence="6" key="1">
    <citation type="journal article" date="2019" name="Int. J. Syst. Evol. Microbiol.">
        <title>The Global Catalogue of Microorganisms (GCM) 10K type strain sequencing project: providing services to taxonomists for standard genome sequencing and annotation.</title>
        <authorList>
            <consortium name="The Broad Institute Genomics Platform"/>
            <consortium name="The Broad Institute Genome Sequencing Center for Infectious Disease"/>
            <person name="Wu L."/>
            <person name="Ma J."/>
        </authorList>
    </citation>
    <scope>NUCLEOTIDE SEQUENCE [LARGE SCALE GENOMIC DNA]</scope>
    <source>
        <strain evidence="6">DT72</strain>
    </source>
</reference>
<evidence type="ECO:0000256" key="2">
    <source>
        <dbReference type="ARBA" id="ARBA00023002"/>
    </source>
</evidence>
<sequence length="352" mass="37187">MTFRVVQWATGGVGTAAVRAALLHPEIDLVGCWVHSDDKHGRDIGELAGTDPIGVHATSSVDELLALDADCVIYTPLVADKKVVAALLASGKNVVTPLGWFRPSERDAALETTAVDAGVTLHGTGIDPGGITDLFPLALSAMTSAVTFVRAEEFSDLRGYAAPDVLRWIMRFGGSVQEAKDGPMLGLLTGGFTQSLRLILDGMGFDPEAEIRTGHEIAVATAPIDSPLGVIEPGCVAGQRFQWDAVIDGSSVARVAVNWLMGEENLDPPWTLGLAGERYEVEIEGTPSSLVTFTGFNSDAIEKAGDPNPGIVATANHLVNSVPYVCRAEPGIKSYLDLPLMAGRAHPKLARR</sequence>
<evidence type="ECO:0000313" key="5">
    <source>
        <dbReference type="EMBL" id="MFD1814000.1"/>
    </source>
</evidence>
<protein>
    <submittedName>
        <fullName evidence="5">Dihydrodipicolinate reductase</fullName>
    </submittedName>
</protein>
<gene>
    <name evidence="5" type="ORF">ACFSJG_17435</name>
</gene>
<evidence type="ECO:0000313" key="6">
    <source>
        <dbReference type="Proteomes" id="UP001597286"/>
    </source>
</evidence>
<evidence type="ECO:0000259" key="3">
    <source>
        <dbReference type="Pfam" id="PF01113"/>
    </source>
</evidence>
<proteinExistence type="predicted"/>
<dbReference type="CDD" id="cd24146">
    <property type="entry name" value="nat-AmDH_N_like"/>
    <property type="match status" value="1"/>
</dbReference>
<keyword evidence="1" id="KW-0521">NADP</keyword>
<dbReference type="Pfam" id="PF19328">
    <property type="entry name" value="DAP_DH_C"/>
    <property type="match status" value="1"/>
</dbReference>
<evidence type="ECO:0000259" key="4">
    <source>
        <dbReference type="Pfam" id="PF19328"/>
    </source>
</evidence>
<dbReference type="InterPro" id="IPR045760">
    <property type="entry name" value="DAP_DH_C"/>
</dbReference>